<dbReference type="Pfam" id="PF00396">
    <property type="entry name" value="Granulin"/>
    <property type="match status" value="1"/>
</dbReference>
<organism evidence="4 5">
    <name type="scientific">Steinernema hermaphroditum</name>
    <dbReference type="NCBI Taxonomy" id="289476"/>
    <lineage>
        <taxon>Eukaryota</taxon>
        <taxon>Metazoa</taxon>
        <taxon>Ecdysozoa</taxon>
        <taxon>Nematoda</taxon>
        <taxon>Chromadorea</taxon>
        <taxon>Rhabditida</taxon>
        <taxon>Tylenchina</taxon>
        <taxon>Panagrolaimomorpha</taxon>
        <taxon>Strongyloidoidea</taxon>
        <taxon>Steinernematidae</taxon>
        <taxon>Steinernema</taxon>
    </lineage>
</organism>
<keyword evidence="5" id="KW-1185">Reference proteome</keyword>
<name>A0AA39IFY6_9BILA</name>
<feature type="domain" description="Granulins" evidence="3">
    <location>
        <begin position="25"/>
        <end position="61"/>
    </location>
</feature>
<dbReference type="InterPro" id="IPR000118">
    <property type="entry name" value="Granulin"/>
</dbReference>
<dbReference type="Gene3D" id="2.10.25.160">
    <property type="entry name" value="Granulin"/>
    <property type="match status" value="1"/>
</dbReference>
<proteinExistence type="predicted"/>
<dbReference type="InterPro" id="IPR037277">
    <property type="entry name" value="Granulin_sf"/>
</dbReference>
<dbReference type="EMBL" id="JAUCMV010000001">
    <property type="protein sequence ID" value="KAK0423636.1"/>
    <property type="molecule type" value="Genomic_DNA"/>
</dbReference>
<evidence type="ECO:0000256" key="1">
    <source>
        <dbReference type="ARBA" id="ARBA00023157"/>
    </source>
</evidence>
<feature type="chain" id="PRO_5041362900" description="Granulins domain-containing protein" evidence="2">
    <location>
        <begin position="20"/>
        <end position="76"/>
    </location>
</feature>
<gene>
    <name evidence="4" type="ORF">QR680_008246</name>
</gene>
<accession>A0AA39IFY6</accession>
<feature type="signal peptide" evidence="2">
    <location>
        <begin position="1"/>
        <end position="19"/>
    </location>
</feature>
<evidence type="ECO:0000313" key="5">
    <source>
        <dbReference type="Proteomes" id="UP001175271"/>
    </source>
</evidence>
<evidence type="ECO:0000313" key="4">
    <source>
        <dbReference type="EMBL" id="KAK0423636.1"/>
    </source>
</evidence>
<evidence type="ECO:0000259" key="3">
    <source>
        <dbReference type="Pfam" id="PF00396"/>
    </source>
</evidence>
<sequence>MKTFLALLLIVSLLALASADCFGGTECSGGCCPYPQAVCCPSGSSCCPGGTTCYEAQGICVRQFNKLLFKTLIKLA</sequence>
<protein>
    <recommendedName>
        <fullName evidence="3">Granulins domain-containing protein</fullName>
    </recommendedName>
</protein>
<dbReference type="Proteomes" id="UP001175271">
    <property type="component" value="Unassembled WGS sequence"/>
</dbReference>
<reference evidence="4" key="1">
    <citation type="submission" date="2023-06" db="EMBL/GenBank/DDBJ databases">
        <title>Genomic analysis of the entomopathogenic nematode Steinernema hermaphroditum.</title>
        <authorList>
            <person name="Schwarz E.M."/>
            <person name="Heppert J.K."/>
            <person name="Baniya A."/>
            <person name="Schwartz H.T."/>
            <person name="Tan C.-H."/>
            <person name="Antoshechkin I."/>
            <person name="Sternberg P.W."/>
            <person name="Goodrich-Blair H."/>
            <person name="Dillman A.R."/>
        </authorList>
    </citation>
    <scope>NUCLEOTIDE SEQUENCE</scope>
    <source>
        <strain evidence="4">PS9179</strain>
        <tissue evidence="4">Whole animal</tissue>
    </source>
</reference>
<keyword evidence="2" id="KW-0732">Signal</keyword>
<evidence type="ECO:0000256" key="2">
    <source>
        <dbReference type="SAM" id="SignalP"/>
    </source>
</evidence>
<keyword evidence="1" id="KW-1015">Disulfide bond</keyword>
<dbReference type="AlphaFoldDB" id="A0AA39IFY6"/>
<comment type="caution">
    <text evidence="4">The sequence shown here is derived from an EMBL/GenBank/DDBJ whole genome shotgun (WGS) entry which is preliminary data.</text>
</comment>